<dbReference type="InterPro" id="IPR036736">
    <property type="entry name" value="ACP-like_sf"/>
</dbReference>
<dbReference type="PROSITE" id="PS52019">
    <property type="entry name" value="PKS_MFAS_DH"/>
    <property type="match status" value="1"/>
</dbReference>
<dbReference type="RefSeq" id="WP_303490529.1">
    <property type="nucleotide sequence ID" value="NZ_JAUOPB010000001.1"/>
</dbReference>
<comment type="pathway">
    <text evidence="1">Lipid metabolism; fatty acid biosynthesis.</text>
</comment>
<dbReference type="InterPro" id="IPR014031">
    <property type="entry name" value="Ketoacyl_synth_C"/>
</dbReference>
<dbReference type="PROSITE" id="PS00606">
    <property type="entry name" value="KS3_1"/>
    <property type="match status" value="1"/>
</dbReference>
<dbReference type="GO" id="GO:0006633">
    <property type="term" value="P:fatty acid biosynthetic process"/>
    <property type="evidence" value="ECO:0007669"/>
    <property type="project" value="InterPro"/>
</dbReference>
<evidence type="ECO:0000256" key="4">
    <source>
        <dbReference type="ARBA" id="ARBA00022553"/>
    </source>
</evidence>
<evidence type="ECO:0000313" key="11">
    <source>
        <dbReference type="Proteomes" id="UP001169760"/>
    </source>
</evidence>
<dbReference type="EMBL" id="JAUOPB010000001">
    <property type="protein sequence ID" value="MDO6421234.1"/>
    <property type="molecule type" value="Genomic_DNA"/>
</dbReference>
<keyword evidence="3" id="KW-0596">Phosphopantetheine</keyword>
<dbReference type="Pfam" id="PF08659">
    <property type="entry name" value="KR"/>
    <property type="match status" value="1"/>
</dbReference>
<dbReference type="PROSITE" id="PS52004">
    <property type="entry name" value="KS3_2"/>
    <property type="match status" value="1"/>
</dbReference>
<feature type="active site" description="Proton acceptor; for dehydratase activity" evidence="6">
    <location>
        <position position="706"/>
    </location>
</feature>
<evidence type="ECO:0000259" key="9">
    <source>
        <dbReference type="PROSITE" id="PS52019"/>
    </source>
</evidence>
<evidence type="ECO:0000256" key="3">
    <source>
        <dbReference type="ARBA" id="ARBA00022450"/>
    </source>
</evidence>
<dbReference type="InterPro" id="IPR036291">
    <property type="entry name" value="NAD(P)-bd_dom_sf"/>
</dbReference>
<proteinExistence type="inferred from homology"/>
<dbReference type="InterPro" id="IPR050091">
    <property type="entry name" value="PKS_NRPS_Biosynth_Enz"/>
</dbReference>
<sequence>MIDLNDIDLDSFLAEEENTAHVRLKETDATADNKVAIIGMSGSIGSANSLDEFWEMITQSRTFRRALPPARSKDFEDYLQLRGVFHRLTQEDYLKESFLDEIDKFDYQFFGLSKQEANLMDPNQRLFLQTSWAALENAGYGGESIKGSNTGVFVGYSGDFGQDYRHIIQTFAPDAPEISVAGNIKSIIASRIAYHFDLRGPSMLIDTACSSGLVSVHQACRSLRSGECDVAIAGAVKVDLLPIEDKNNTGVGTRDIQDTIAPDGKTRTFDDNGAGTSAAEGVIAFILKPLAKAKADGDYIHAVIAGSAVNQDGLSVGITAPNSAAQDALITSALEDAGIAAEDVGLIEAHGTATPLGDPIEVSGITHAFKRFTQRKQYCAIGSVKTNIGHMDSAAGLAGLAKIVYAVKHAQLPPSLHFDCPNQNIGFENSPIYVNDTLKDWPTPQNSKRTAGVNSFGLSGTNCHLLVTSAEPTEKSQLQVNGSSLFLLSAKSPQQLTEYAASYWLLLERRAGTDVSLHNICFTLATGRLHHPYRLAIIANSLEGLMHSLVNFICGVEDAKVATTKLNSDHNKLAANSLEQSKESEQIALGKIAQQYFSGGPTTIKDELAQKHLQELFVAGARIDWKQLFPNNAEFQRVPLLTYPFKRERCWVEQSDLARERSLRYQPSSQKHYEHPLLDSTLAVSHLLSIYQVSLSASTHWELAEHRVKNQCVLPGTAYIEMLLEVIQQQHPSAMQVKQGWNVCIDKAQFISPLIVLNGETRDVHIHVEGSFPSYNARIVSQHNGDWVVHAEANLVLRAPAKRAHALELVKIKERLPNPIGFTASDDQKLGLTIGDRWNESFIQGWQSGDSQEYLVQLELPNQYKNEHSSYHYHPAILDVAVNAANHLLEDNQLYLPFAYRSFQVYGPLPSHCFVHLTLKNKSHEMASFHIHLTDRQGIVVGMIDDYTVKRVSENALVAENKHLAYDVRMVESSQQFDLKANILETVIFVISKQEENLPFVQGLLEQCKEPIVFLVEDGANTTSILSLLSQHKSSTFSGLVYGASLHTTSAPTALVDSMYSLGTWLSTLTKEKVTINGPLIVLTQAAFDVGNERIEPMQAAMLDFVRVARLENPQFNIVAVDMGHEDYSSSSVEMVTSLWEETKVAKEFLCFRNKTAYTEELYSVGIDCVEPMQLTSGGAYLITGGAGALGLALARSLALNASRQKLASPISLVLTGTTEFPDPSLWAERAEQTTDIKLQNQLKALLSIIALGANVTVLQCDVSAEENVKTLLTQVKEQFGHLNGIVHAAGRAGAGFIANKHKQAVADVIMPKVAGALWLHKNTETDNLDFFVLYSSIATVLRNAGQTDYTAANRYLDALAIQRRSMGLPALSIRWPAWREIGIAVDFDAVDESEFFTPINTNEAIARLNDAMFAGDSLPANLVLADIHPQATQQDLVTANLSASDSVLGLLHRKSNSNSASNGSAPISKVTLKGVDEPSEVLQKVAELWHKVLGESDLAIDDQFSDLGGNSILSTQLYNEYEKLHPGAIDMADLFTYTTIEAQANQLAKVLGLTVPTRNIEVDSEDEDLDEILRRLSSGDLSAEEAESML</sequence>
<accession>A0AAW7X4A8</accession>
<feature type="active site" description="Proton donor; for dehydratase activity" evidence="6">
    <location>
        <position position="879"/>
    </location>
</feature>
<dbReference type="Gene3D" id="1.10.1200.10">
    <property type="entry name" value="ACP-like"/>
    <property type="match status" value="1"/>
</dbReference>
<keyword evidence="4" id="KW-0597">Phosphoprotein</keyword>
<dbReference type="CDD" id="cd00833">
    <property type="entry name" value="PKS"/>
    <property type="match status" value="1"/>
</dbReference>
<feature type="domain" description="Carrier" evidence="7">
    <location>
        <begin position="1477"/>
        <end position="1552"/>
    </location>
</feature>
<dbReference type="InterPro" id="IPR020807">
    <property type="entry name" value="PKS_DH"/>
</dbReference>
<dbReference type="GO" id="GO:0004312">
    <property type="term" value="F:fatty acid synthase activity"/>
    <property type="evidence" value="ECO:0007669"/>
    <property type="project" value="TreeGrafter"/>
</dbReference>
<dbReference type="Proteomes" id="UP001169760">
    <property type="component" value="Unassembled WGS sequence"/>
</dbReference>
<dbReference type="Pfam" id="PF00109">
    <property type="entry name" value="ketoacyl-synt"/>
    <property type="match status" value="1"/>
</dbReference>
<dbReference type="Gene3D" id="3.40.50.720">
    <property type="entry name" value="NAD(P)-binding Rossmann-like Domain"/>
    <property type="match status" value="1"/>
</dbReference>
<dbReference type="SMART" id="SM00825">
    <property type="entry name" value="PKS_KS"/>
    <property type="match status" value="1"/>
</dbReference>
<dbReference type="Pfam" id="PF00550">
    <property type="entry name" value="PP-binding"/>
    <property type="match status" value="1"/>
</dbReference>
<dbReference type="InterPro" id="IPR014030">
    <property type="entry name" value="Ketoacyl_synth_N"/>
</dbReference>
<dbReference type="InterPro" id="IPR042104">
    <property type="entry name" value="PKS_dehydratase_sf"/>
</dbReference>
<dbReference type="InterPro" id="IPR020841">
    <property type="entry name" value="PKS_Beta-ketoAc_synthase_dom"/>
</dbReference>
<keyword evidence="5" id="KW-0808">Transferase</keyword>
<dbReference type="InterPro" id="IPR049900">
    <property type="entry name" value="PKS_mFAS_DH"/>
</dbReference>
<evidence type="ECO:0000256" key="2">
    <source>
        <dbReference type="ARBA" id="ARBA00006484"/>
    </source>
</evidence>
<dbReference type="PANTHER" id="PTHR43775:SF37">
    <property type="entry name" value="SI:DKEY-61P9.11"/>
    <property type="match status" value="1"/>
</dbReference>
<evidence type="ECO:0000259" key="8">
    <source>
        <dbReference type="PROSITE" id="PS52004"/>
    </source>
</evidence>
<dbReference type="SMART" id="SM00822">
    <property type="entry name" value="PKS_KR"/>
    <property type="match status" value="1"/>
</dbReference>
<dbReference type="InterPro" id="IPR016039">
    <property type="entry name" value="Thiolase-like"/>
</dbReference>
<dbReference type="Pfam" id="PF21089">
    <property type="entry name" value="PKS_DH_N"/>
    <property type="match status" value="1"/>
</dbReference>
<dbReference type="Gene3D" id="3.10.129.110">
    <property type="entry name" value="Polyketide synthase dehydratase"/>
    <property type="match status" value="1"/>
</dbReference>
<dbReference type="SMART" id="SM00826">
    <property type="entry name" value="PKS_DH"/>
    <property type="match status" value="1"/>
</dbReference>
<gene>
    <name evidence="10" type="ORF">Q4521_01980</name>
</gene>
<dbReference type="SUPFAM" id="SSF47336">
    <property type="entry name" value="ACP-like"/>
    <property type="match status" value="1"/>
</dbReference>
<dbReference type="SUPFAM" id="SSF51735">
    <property type="entry name" value="NAD(P)-binding Rossmann-fold domains"/>
    <property type="match status" value="2"/>
</dbReference>
<evidence type="ECO:0000313" key="10">
    <source>
        <dbReference type="EMBL" id="MDO6421234.1"/>
    </source>
</evidence>
<feature type="region of interest" description="N-terminal hotdog fold" evidence="6">
    <location>
        <begin position="675"/>
        <end position="802"/>
    </location>
</feature>
<dbReference type="InterPro" id="IPR057326">
    <property type="entry name" value="KR_dom"/>
</dbReference>
<dbReference type="InterPro" id="IPR049551">
    <property type="entry name" value="PKS_DH_C"/>
</dbReference>
<dbReference type="Pfam" id="PF22621">
    <property type="entry name" value="CurL-like_PKS_C"/>
    <property type="match status" value="1"/>
</dbReference>
<evidence type="ECO:0000256" key="1">
    <source>
        <dbReference type="ARBA" id="ARBA00005194"/>
    </source>
</evidence>
<dbReference type="PANTHER" id="PTHR43775">
    <property type="entry name" value="FATTY ACID SYNTHASE"/>
    <property type="match status" value="1"/>
</dbReference>
<dbReference type="InterPro" id="IPR018201">
    <property type="entry name" value="Ketoacyl_synth_AS"/>
</dbReference>
<organism evidence="10 11">
    <name type="scientific">Saccharophagus degradans</name>
    <dbReference type="NCBI Taxonomy" id="86304"/>
    <lineage>
        <taxon>Bacteria</taxon>
        <taxon>Pseudomonadati</taxon>
        <taxon>Pseudomonadota</taxon>
        <taxon>Gammaproteobacteria</taxon>
        <taxon>Cellvibrionales</taxon>
        <taxon>Cellvibrionaceae</taxon>
        <taxon>Saccharophagus</taxon>
    </lineage>
</organism>
<evidence type="ECO:0000256" key="6">
    <source>
        <dbReference type="PROSITE-ProRule" id="PRU01363"/>
    </source>
</evidence>
<comment type="caution">
    <text evidence="10">The sequence shown here is derived from an EMBL/GenBank/DDBJ whole genome shotgun (WGS) entry which is preliminary data.</text>
</comment>
<dbReference type="InterPro" id="IPR009081">
    <property type="entry name" value="PP-bd_ACP"/>
</dbReference>
<feature type="region of interest" description="C-terminal hotdog fold" evidence="6">
    <location>
        <begin position="817"/>
        <end position="958"/>
    </location>
</feature>
<evidence type="ECO:0000256" key="5">
    <source>
        <dbReference type="ARBA" id="ARBA00022679"/>
    </source>
</evidence>
<dbReference type="SUPFAM" id="SSF53901">
    <property type="entry name" value="Thiolase-like"/>
    <property type="match status" value="1"/>
</dbReference>
<feature type="domain" description="Ketosynthase family 3 (KS3)" evidence="8">
    <location>
        <begin position="32"/>
        <end position="469"/>
    </location>
</feature>
<name>A0AAW7X4A8_9GAMM</name>
<dbReference type="InterPro" id="IPR049552">
    <property type="entry name" value="PKS_DH_N"/>
</dbReference>
<dbReference type="Gene3D" id="1.10.1240.100">
    <property type="match status" value="1"/>
</dbReference>
<reference evidence="10" key="1">
    <citation type="submission" date="2023-07" db="EMBL/GenBank/DDBJ databases">
        <title>Genome content predicts the carbon catabolic preferences of heterotrophic bacteria.</title>
        <authorList>
            <person name="Gralka M."/>
        </authorList>
    </citation>
    <scope>NUCLEOTIDE SEQUENCE</scope>
    <source>
        <strain evidence="10">I3M17_2</strain>
    </source>
</reference>
<dbReference type="Pfam" id="PF14765">
    <property type="entry name" value="PS-DH"/>
    <property type="match status" value="1"/>
</dbReference>
<evidence type="ECO:0000259" key="7">
    <source>
        <dbReference type="PROSITE" id="PS50075"/>
    </source>
</evidence>
<comment type="similarity">
    <text evidence="2">Belongs to the short-chain dehydrogenases/reductases (SDR) family.</text>
</comment>
<dbReference type="PROSITE" id="PS50075">
    <property type="entry name" value="CARRIER"/>
    <property type="match status" value="1"/>
</dbReference>
<protein>
    <submittedName>
        <fullName evidence="10">SDR family oxidoreductase</fullName>
    </submittedName>
</protein>
<dbReference type="Pfam" id="PF02801">
    <property type="entry name" value="Ketoacyl-synt_C"/>
    <property type="match status" value="1"/>
</dbReference>
<dbReference type="Gene3D" id="3.40.47.10">
    <property type="match status" value="1"/>
</dbReference>
<dbReference type="InterPro" id="IPR013968">
    <property type="entry name" value="PKS_KR"/>
</dbReference>
<dbReference type="GO" id="GO:0004315">
    <property type="term" value="F:3-oxoacyl-[acyl-carrier-protein] synthase activity"/>
    <property type="evidence" value="ECO:0007669"/>
    <property type="project" value="InterPro"/>
</dbReference>
<feature type="domain" description="PKS/mFAS DH" evidence="9">
    <location>
        <begin position="675"/>
        <end position="958"/>
    </location>
</feature>